<keyword evidence="1" id="KW-0677">Repeat</keyword>
<dbReference type="Pfam" id="PF13041">
    <property type="entry name" value="PPR_2"/>
    <property type="match status" value="1"/>
</dbReference>
<dbReference type="EMBL" id="DUZY01000004">
    <property type="protein sequence ID" value="DAD37309.1"/>
    <property type="molecule type" value="Genomic_DNA"/>
</dbReference>
<dbReference type="PANTHER" id="PTHR47933:SF11">
    <property type="entry name" value="PENTATRICOPEPTIDE REPEAT-CONTAINING PROTEIN 2"/>
    <property type="match status" value="1"/>
</dbReference>
<dbReference type="Gene3D" id="1.25.40.10">
    <property type="entry name" value="Tetratricopeptide repeat domain"/>
    <property type="match status" value="1"/>
</dbReference>
<evidence type="ECO:0000313" key="4">
    <source>
        <dbReference type="Proteomes" id="UP000607653"/>
    </source>
</evidence>
<reference evidence="3 4" key="1">
    <citation type="journal article" date="2020" name="Mol. Biol. Evol.">
        <title>Distinct Expression and Methylation Patterns for Genes with Different Fates following a Single Whole-Genome Duplication in Flowering Plants.</title>
        <authorList>
            <person name="Shi T."/>
            <person name="Rahmani R.S."/>
            <person name="Gugger P.F."/>
            <person name="Wang M."/>
            <person name="Li H."/>
            <person name="Zhang Y."/>
            <person name="Li Z."/>
            <person name="Wang Q."/>
            <person name="Van de Peer Y."/>
            <person name="Marchal K."/>
            <person name="Chen J."/>
        </authorList>
    </citation>
    <scope>NUCLEOTIDE SEQUENCE [LARGE SCALE GENOMIC DNA]</scope>
    <source>
        <tissue evidence="3">Leaf</tissue>
    </source>
</reference>
<evidence type="ECO:0000313" key="3">
    <source>
        <dbReference type="EMBL" id="DAD37309.1"/>
    </source>
</evidence>
<gene>
    <name evidence="3" type="ORF">HUJ06_007950</name>
</gene>
<feature type="repeat" description="PPR" evidence="2">
    <location>
        <begin position="220"/>
        <end position="254"/>
    </location>
</feature>
<dbReference type="PANTHER" id="PTHR47933">
    <property type="entry name" value="PENTATRICOPEPTIDE REPEAT-CONTAINING PROTEIN 1, MITOCHONDRIAL"/>
    <property type="match status" value="1"/>
</dbReference>
<sequence length="316" mass="35196">MIQTVSSTLSPWLLLLRLCRSPKYHCSVSTLYPEHLSEKAASDTKISAIPTSGSAFPEKSDPEIGFPRKSISGIGVLEEPNSKIGILERPTSGTLEKSNLEVSEKSRYVKSASLPSQIKQEISSRIAEGVLTQDHVIEILLNYKHDPTSALKFFKWAEKKQRGFVRNVDALCVMVHILALSKRPWGARDLLSQCISGNSSPSASVLVDRLIESSKICKSDIRVFSFLLNCYIRVGRIAEAAESFERMIKSDIVPEIKYRNILLTALVRENMIRKARDLYGEMQERGVDCDCFTRNAVKDGSLKQGMPGEADSTLDK</sequence>
<dbReference type="Proteomes" id="UP000607653">
    <property type="component" value="Unassembled WGS sequence"/>
</dbReference>
<evidence type="ECO:0000256" key="2">
    <source>
        <dbReference type="PROSITE-ProRule" id="PRU00708"/>
    </source>
</evidence>
<dbReference type="InterPro" id="IPR051240">
    <property type="entry name" value="Mito_RNA-Proc/Resp"/>
</dbReference>
<name>A0A822Z1E0_NELNU</name>
<dbReference type="AlphaFoldDB" id="A0A822Z1E0"/>
<dbReference type="InterPro" id="IPR002885">
    <property type="entry name" value="PPR_rpt"/>
</dbReference>
<dbReference type="PROSITE" id="PS51375">
    <property type="entry name" value="PPR"/>
    <property type="match status" value="1"/>
</dbReference>
<dbReference type="NCBIfam" id="TIGR00756">
    <property type="entry name" value="PPR"/>
    <property type="match status" value="2"/>
</dbReference>
<dbReference type="Pfam" id="PF01535">
    <property type="entry name" value="PPR"/>
    <property type="match status" value="1"/>
</dbReference>
<keyword evidence="4" id="KW-1185">Reference proteome</keyword>
<protein>
    <submittedName>
        <fullName evidence="3">Uncharacterized protein</fullName>
    </submittedName>
</protein>
<accession>A0A822Z1E0</accession>
<dbReference type="InterPro" id="IPR011990">
    <property type="entry name" value="TPR-like_helical_dom_sf"/>
</dbReference>
<evidence type="ECO:0000256" key="1">
    <source>
        <dbReference type="ARBA" id="ARBA00022737"/>
    </source>
</evidence>
<comment type="caution">
    <text evidence="3">The sequence shown here is derived from an EMBL/GenBank/DDBJ whole genome shotgun (WGS) entry which is preliminary data.</text>
</comment>
<proteinExistence type="predicted"/>
<organism evidence="3 4">
    <name type="scientific">Nelumbo nucifera</name>
    <name type="common">Sacred lotus</name>
    <dbReference type="NCBI Taxonomy" id="4432"/>
    <lineage>
        <taxon>Eukaryota</taxon>
        <taxon>Viridiplantae</taxon>
        <taxon>Streptophyta</taxon>
        <taxon>Embryophyta</taxon>
        <taxon>Tracheophyta</taxon>
        <taxon>Spermatophyta</taxon>
        <taxon>Magnoliopsida</taxon>
        <taxon>Proteales</taxon>
        <taxon>Nelumbonaceae</taxon>
        <taxon>Nelumbo</taxon>
    </lineage>
</organism>